<reference evidence="1 2" key="1">
    <citation type="submission" date="2020-08" db="EMBL/GenBank/DDBJ databases">
        <authorList>
            <person name="Newling K."/>
            <person name="Davey J."/>
            <person name="Forrester S."/>
        </authorList>
    </citation>
    <scope>NUCLEOTIDE SEQUENCE [LARGE SCALE GENOMIC DNA]</scope>
    <source>
        <strain evidence="2">Crithidia deanei Carvalho (ATCC PRA-265)</strain>
    </source>
</reference>
<name>A0A7G2CP34_9TRYP</name>
<gene>
    <name evidence="1" type="ORF">ADEAN_000745600</name>
</gene>
<dbReference type="VEuPathDB" id="TriTrypDB:ADEAN_000745600"/>
<keyword evidence="2" id="KW-1185">Reference proteome</keyword>
<organism evidence="1 2">
    <name type="scientific">Angomonas deanei</name>
    <dbReference type="NCBI Taxonomy" id="59799"/>
    <lineage>
        <taxon>Eukaryota</taxon>
        <taxon>Discoba</taxon>
        <taxon>Euglenozoa</taxon>
        <taxon>Kinetoplastea</taxon>
        <taxon>Metakinetoplastina</taxon>
        <taxon>Trypanosomatida</taxon>
        <taxon>Trypanosomatidae</taxon>
        <taxon>Strigomonadinae</taxon>
        <taxon>Angomonas</taxon>
    </lineage>
</organism>
<dbReference type="EMBL" id="LR877159">
    <property type="protein sequence ID" value="CAD2219942.1"/>
    <property type="molecule type" value="Genomic_DNA"/>
</dbReference>
<accession>A0A7G2CP34</accession>
<sequence>MSVLAAASGSERFEVEASFEGELDLLELTKQTQCLLNTSTVERHTSASPTHTAAEDHQKRVEERLEELTMDSVLKSVPYYTPLTSGVVPARQLLALLEFTIPEYVQGSTADSIGQEELYNILILLESRLIEFTAKECIYLSTVLRPLLKSSADQLIQVSMALILKGLYIHKNTLRRYHSLVAIKIIQRVCPEDAELRS</sequence>
<dbReference type="Proteomes" id="UP000515908">
    <property type="component" value="Chromosome 15"/>
</dbReference>
<proteinExistence type="predicted"/>
<dbReference type="AlphaFoldDB" id="A0A7G2CP34"/>
<evidence type="ECO:0000313" key="2">
    <source>
        <dbReference type="Proteomes" id="UP000515908"/>
    </source>
</evidence>
<protein>
    <submittedName>
        <fullName evidence="1">Uncharacterized protein</fullName>
    </submittedName>
</protein>
<evidence type="ECO:0000313" key="1">
    <source>
        <dbReference type="EMBL" id="CAD2219942.1"/>
    </source>
</evidence>